<evidence type="ECO:0000259" key="7">
    <source>
        <dbReference type="SMART" id="SM01005"/>
    </source>
</evidence>
<reference evidence="8 9" key="1">
    <citation type="submission" date="2020-08" db="EMBL/GenBank/DDBJ databases">
        <title>Genome sequence of Tessaracoccus defluvii JCM 17540T.</title>
        <authorList>
            <person name="Hyun D.-W."/>
            <person name="Bae J.-W."/>
        </authorList>
    </citation>
    <scope>NUCLEOTIDE SEQUENCE [LARGE SCALE GENOMIC DNA]</scope>
    <source>
        <strain evidence="8 9">JCM 17540</strain>
    </source>
</reference>
<dbReference type="SUPFAM" id="SSF51419">
    <property type="entry name" value="PLP-binding barrel"/>
    <property type="match status" value="1"/>
</dbReference>
<dbReference type="PRINTS" id="PR00992">
    <property type="entry name" value="ALARACEMASE"/>
</dbReference>
<dbReference type="HAMAP" id="MF_01201">
    <property type="entry name" value="Ala_racemase"/>
    <property type="match status" value="1"/>
</dbReference>
<gene>
    <name evidence="8" type="primary">alr</name>
    <name evidence="8" type="ORF">H9L22_12955</name>
</gene>
<feature type="binding site" evidence="4 6">
    <location>
        <position position="283"/>
    </location>
    <ligand>
        <name>substrate</name>
    </ligand>
</feature>
<proteinExistence type="inferred from homology"/>
<organism evidence="8 9">
    <name type="scientific">Tessaracoccus defluvii</name>
    <dbReference type="NCBI Taxonomy" id="1285901"/>
    <lineage>
        <taxon>Bacteria</taxon>
        <taxon>Bacillati</taxon>
        <taxon>Actinomycetota</taxon>
        <taxon>Actinomycetes</taxon>
        <taxon>Propionibacteriales</taxon>
        <taxon>Propionibacteriaceae</taxon>
        <taxon>Tessaracoccus</taxon>
    </lineage>
</organism>
<dbReference type="InterPro" id="IPR009006">
    <property type="entry name" value="Ala_racemase/Decarboxylase_C"/>
</dbReference>
<name>A0A7H0H3N8_9ACTN</name>
<feature type="modified residue" description="N6-(pyridoxal phosphate)lysine" evidence="4 5">
    <location>
        <position position="6"/>
    </location>
</feature>
<dbReference type="EMBL" id="CP060789">
    <property type="protein sequence ID" value="QNP55154.1"/>
    <property type="molecule type" value="Genomic_DNA"/>
</dbReference>
<dbReference type="GO" id="GO:0008784">
    <property type="term" value="F:alanine racemase activity"/>
    <property type="evidence" value="ECO:0007669"/>
    <property type="project" value="UniProtKB-UniRule"/>
</dbReference>
<comment type="pathway">
    <text evidence="4">Amino-acid biosynthesis; D-alanine biosynthesis; D-alanine from L-alanine: step 1/1.</text>
</comment>
<dbReference type="KEGG" id="tdf:H9L22_12955"/>
<dbReference type="CDD" id="cd00430">
    <property type="entry name" value="PLPDE_III_AR"/>
    <property type="match status" value="1"/>
</dbReference>
<dbReference type="Pfam" id="PF01168">
    <property type="entry name" value="Ala_racemase_N"/>
    <property type="match status" value="1"/>
</dbReference>
<protein>
    <recommendedName>
        <fullName evidence="4">Alanine racemase</fullName>
        <ecNumber evidence="4">5.1.1.1</ecNumber>
    </recommendedName>
</protein>
<dbReference type="SUPFAM" id="SSF50621">
    <property type="entry name" value="Alanine racemase C-terminal domain-like"/>
    <property type="match status" value="1"/>
</dbReference>
<comment type="function">
    <text evidence="4">Catalyzes the interconversion of L-alanine and D-alanine. May also act on other amino acids.</text>
</comment>
<dbReference type="UniPathway" id="UPA00042">
    <property type="reaction ID" value="UER00497"/>
</dbReference>
<feature type="active site" description="Proton acceptor; specific for D-alanine" evidence="4">
    <location>
        <position position="6"/>
    </location>
</feature>
<dbReference type="InterPro" id="IPR000821">
    <property type="entry name" value="Ala_racemase"/>
</dbReference>
<evidence type="ECO:0000313" key="8">
    <source>
        <dbReference type="EMBL" id="QNP55154.1"/>
    </source>
</evidence>
<dbReference type="Gene3D" id="3.20.20.10">
    <property type="entry name" value="Alanine racemase"/>
    <property type="match status" value="1"/>
</dbReference>
<dbReference type="PROSITE" id="PS00395">
    <property type="entry name" value="ALANINE_RACEMASE"/>
    <property type="match status" value="1"/>
</dbReference>
<keyword evidence="3 4" id="KW-0413">Isomerase</keyword>
<feature type="binding site" evidence="4 6">
    <location>
        <position position="105"/>
    </location>
    <ligand>
        <name>substrate</name>
    </ligand>
</feature>
<dbReference type="GO" id="GO:0005829">
    <property type="term" value="C:cytosol"/>
    <property type="evidence" value="ECO:0007669"/>
    <property type="project" value="TreeGrafter"/>
</dbReference>
<dbReference type="PANTHER" id="PTHR30511">
    <property type="entry name" value="ALANINE RACEMASE"/>
    <property type="match status" value="1"/>
</dbReference>
<comment type="catalytic activity">
    <reaction evidence="4">
        <text>L-alanine = D-alanine</text>
        <dbReference type="Rhea" id="RHEA:20249"/>
        <dbReference type="ChEBI" id="CHEBI:57416"/>
        <dbReference type="ChEBI" id="CHEBI:57972"/>
        <dbReference type="EC" id="5.1.1.1"/>
    </reaction>
</comment>
<evidence type="ECO:0000256" key="1">
    <source>
        <dbReference type="ARBA" id="ARBA00001933"/>
    </source>
</evidence>
<dbReference type="Gene3D" id="2.40.37.10">
    <property type="entry name" value="Lyase, Ornithine Decarboxylase, Chain A, domain 1"/>
    <property type="match status" value="1"/>
</dbReference>
<dbReference type="InterPro" id="IPR029066">
    <property type="entry name" value="PLP-binding_barrel"/>
</dbReference>
<accession>A0A7H0H3N8</accession>
<dbReference type="AlphaFoldDB" id="A0A7H0H3N8"/>
<dbReference type="NCBIfam" id="TIGR00492">
    <property type="entry name" value="alr"/>
    <property type="match status" value="1"/>
</dbReference>
<evidence type="ECO:0000313" key="9">
    <source>
        <dbReference type="Proteomes" id="UP000516117"/>
    </source>
</evidence>
<evidence type="ECO:0000256" key="5">
    <source>
        <dbReference type="PIRSR" id="PIRSR600821-50"/>
    </source>
</evidence>
<sequence>MLAAVKADAYGHGLVAVARAIEERGDADWLGIAVTDEGTQLRRAGIRLPILKFSPTLPDDLAEALAADVTVSVGDLAAVRSLQEAAAAAGRTVDVHLKIDTGMRRVGAEPGEAGALAAAVLASPNLRATGAFTHLPVSDVPDGAAFTRAQLDAFGAVVDDLTAVLGPLPLIHAANSGAVLGHDLSGTTMVRPGIMIYGSAPDPLTAGGGQLRDVGRWTSRVTFIKRIHAGETVGYGRTWTAPRDTWIATVAVGYGDGYSRLLSSRGRMLIDGASYPIVGRICMDQTMLDLGPATPTVQVGDEVVLMGSSGDERIGVEELAELMGTITYEVTCLITARVPRDYV</sequence>
<evidence type="ECO:0000256" key="4">
    <source>
        <dbReference type="HAMAP-Rule" id="MF_01201"/>
    </source>
</evidence>
<evidence type="ECO:0000256" key="3">
    <source>
        <dbReference type="ARBA" id="ARBA00023235"/>
    </source>
</evidence>
<dbReference type="Pfam" id="PF00842">
    <property type="entry name" value="Ala_racemase_C"/>
    <property type="match status" value="1"/>
</dbReference>
<feature type="active site" description="Proton acceptor; specific for L-alanine" evidence="4">
    <location>
        <position position="235"/>
    </location>
</feature>
<dbReference type="SMART" id="SM01005">
    <property type="entry name" value="Ala_racemase_C"/>
    <property type="match status" value="1"/>
</dbReference>
<feature type="domain" description="Alanine racemase C-terminal" evidence="7">
    <location>
        <begin position="214"/>
        <end position="343"/>
    </location>
</feature>
<dbReference type="GO" id="GO:0030170">
    <property type="term" value="F:pyridoxal phosphate binding"/>
    <property type="evidence" value="ECO:0007669"/>
    <property type="project" value="UniProtKB-UniRule"/>
</dbReference>
<comment type="cofactor">
    <cofactor evidence="1 4 5">
        <name>pyridoxal 5'-phosphate</name>
        <dbReference type="ChEBI" id="CHEBI:597326"/>
    </cofactor>
</comment>
<dbReference type="GO" id="GO:0030632">
    <property type="term" value="P:D-alanine biosynthetic process"/>
    <property type="evidence" value="ECO:0007669"/>
    <property type="project" value="UniProtKB-UniRule"/>
</dbReference>
<dbReference type="InterPro" id="IPR011079">
    <property type="entry name" value="Ala_racemase_C"/>
</dbReference>
<evidence type="ECO:0000256" key="6">
    <source>
        <dbReference type="PIRSR" id="PIRSR600821-52"/>
    </source>
</evidence>
<keyword evidence="2 4" id="KW-0663">Pyridoxal phosphate</keyword>
<comment type="similarity">
    <text evidence="4">Belongs to the alanine racemase family.</text>
</comment>
<dbReference type="InterPro" id="IPR001608">
    <property type="entry name" value="Ala_racemase_N"/>
</dbReference>
<dbReference type="PANTHER" id="PTHR30511:SF0">
    <property type="entry name" value="ALANINE RACEMASE, CATABOLIC-RELATED"/>
    <property type="match status" value="1"/>
</dbReference>
<keyword evidence="9" id="KW-1185">Reference proteome</keyword>
<evidence type="ECO:0000256" key="2">
    <source>
        <dbReference type="ARBA" id="ARBA00022898"/>
    </source>
</evidence>
<dbReference type="InterPro" id="IPR020622">
    <property type="entry name" value="Ala_racemase_pyridoxalP-BS"/>
</dbReference>
<dbReference type="EC" id="5.1.1.1" evidence="4"/>
<dbReference type="Proteomes" id="UP000516117">
    <property type="component" value="Chromosome"/>
</dbReference>